<name>A0A5B6WMG4_9ROSI</name>
<reference evidence="2" key="1">
    <citation type="journal article" date="2019" name="Plant Biotechnol. J.">
        <title>Genome sequencing of the Australian wild diploid species Gossypium australe highlights disease resistance and delayed gland morphogenesis.</title>
        <authorList>
            <person name="Cai Y."/>
            <person name="Cai X."/>
            <person name="Wang Q."/>
            <person name="Wang P."/>
            <person name="Zhang Y."/>
            <person name="Cai C."/>
            <person name="Xu Y."/>
            <person name="Wang K."/>
            <person name="Zhou Z."/>
            <person name="Wang C."/>
            <person name="Geng S."/>
            <person name="Li B."/>
            <person name="Dong Q."/>
            <person name="Hou Y."/>
            <person name="Wang H."/>
            <person name="Ai P."/>
            <person name="Liu Z."/>
            <person name="Yi F."/>
            <person name="Sun M."/>
            <person name="An G."/>
            <person name="Cheng J."/>
            <person name="Zhang Y."/>
            <person name="Shi Q."/>
            <person name="Xie Y."/>
            <person name="Shi X."/>
            <person name="Chang Y."/>
            <person name="Huang F."/>
            <person name="Chen Y."/>
            <person name="Hong S."/>
            <person name="Mi L."/>
            <person name="Sun Q."/>
            <person name="Zhang L."/>
            <person name="Zhou B."/>
            <person name="Peng R."/>
            <person name="Zhang X."/>
            <person name="Liu F."/>
        </authorList>
    </citation>
    <scope>NUCLEOTIDE SEQUENCE [LARGE SCALE GENOMIC DNA]</scope>
    <source>
        <strain evidence="2">cv. PA1801</strain>
    </source>
</reference>
<dbReference type="PANTHER" id="PTHR11439">
    <property type="entry name" value="GAG-POL-RELATED RETROTRANSPOSON"/>
    <property type="match status" value="1"/>
</dbReference>
<comment type="caution">
    <text evidence="1">The sequence shown here is derived from an EMBL/GenBank/DDBJ whole genome shotgun (WGS) entry which is preliminary data.</text>
</comment>
<proteinExistence type="predicted"/>
<dbReference type="OrthoDB" id="1742686at2759"/>
<organism evidence="1 2">
    <name type="scientific">Gossypium australe</name>
    <dbReference type="NCBI Taxonomy" id="47621"/>
    <lineage>
        <taxon>Eukaryota</taxon>
        <taxon>Viridiplantae</taxon>
        <taxon>Streptophyta</taxon>
        <taxon>Embryophyta</taxon>
        <taxon>Tracheophyta</taxon>
        <taxon>Spermatophyta</taxon>
        <taxon>Magnoliopsida</taxon>
        <taxon>eudicotyledons</taxon>
        <taxon>Gunneridae</taxon>
        <taxon>Pentapetalae</taxon>
        <taxon>rosids</taxon>
        <taxon>malvids</taxon>
        <taxon>Malvales</taxon>
        <taxon>Malvaceae</taxon>
        <taxon>Malvoideae</taxon>
        <taxon>Gossypium</taxon>
    </lineage>
</organism>
<gene>
    <name evidence="1" type="ORF">EPI10_005128</name>
</gene>
<dbReference type="Proteomes" id="UP000325315">
    <property type="component" value="Unassembled WGS sequence"/>
</dbReference>
<evidence type="ECO:0000313" key="1">
    <source>
        <dbReference type="EMBL" id="KAA3482920.1"/>
    </source>
</evidence>
<keyword evidence="2" id="KW-1185">Reference proteome</keyword>
<dbReference type="CDD" id="cd09272">
    <property type="entry name" value="RNase_HI_RT_Ty1"/>
    <property type="match status" value="1"/>
</dbReference>
<accession>A0A5B6WMG4</accession>
<protein>
    <submittedName>
        <fullName evidence="1">Uncharacterized protein</fullName>
    </submittedName>
</protein>
<sequence>MEDGMCASQVSTSPPMRLRVSGPTYTTSLKYSSINGGAGAGELNYFFGVEVHKTTSGLFLNQKKLSYSIRLGLLSLDTHWKAVKRVLRYLKGTLDALLQVIVCTWETILLFGARKISVVSMSSSEAECRSLANSVSEVIWVQQLLSEVGVAMTRISTVWCDNTSTVSMAANLTHHGRIKHVEIDLHLVRGKVLDGKLQVNFIPSEEQTVNVLTKAITAATFSSLRHKLRVLPWTVVVDCQQDT</sequence>
<dbReference type="AlphaFoldDB" id="A0A5B6WMG4"/>
<dbReference type="PANTHER" id="PTHR11439:SF467">
    <property type="entry name" value="INTEGRASE CATALYTIC DOMAIN-CONTAINING PROTEIN"/>
    <property type="match status" value="1"/>
</dbReference>
<dbReference type="EMBL" id="SMMG02000002">
    <property type="protein sequence ID" value="KAA3482920.1"/>
    <property type="molecule type" value="Genomic_DNA"/>
</dbReference>
<evidence type="ECO:0000313" key="2">
    <source>
        <dbReference type="Proteomes" id="UP000325315"/>
    </source>
</evidence>